<evidence type="ECO:0000313" key="6">
    <source>
        <dbReference type="EMBL" id="KAK0985759.1"/>
    </source>
</evidence>
<proteinExistence type="predicted"/>
<dbReference type="PANTHER" id="PTHR22999:SF23">
    <property type="entry name" value="SORTING NEXIN-16"/>
    <property type="match status" value="1"/>
</dbReference>
<reference evidence="5" key="1">
    <citation type="submission" date="2021-12" db="EMBL/GenBank/DDBJ databases">
        <title>Black yeast isolated from Biological Soil Crust.</title>
        <authorList>
            <person name="Kurbessoian T."/>
        </authorList>
    </citation>
    <scope>NUCLEOTIDE SEQUENCE</scope>
    <source>
        <strain evidence="5">CCFEE 5208</strain>
    </source>
</reference>
<evidence type="ECO:0000256" key="1">
    <source>
        <dbReference type="ARBA" id="ARBA00004496"/>
    </source>
</evidence>
<keyword evidence="7" id="KW-1185">Reference proteome</keyword>
<sequence length="535" mass="58847">MAQAARPPAAHRRQPSRLELEANGLSNDAPERRTADDEATVKFIKRILCATPATPTQDETTAPEVDGNLEDLLPRLTSRAEIDLQLYAILAVVLSQFVQTWYNRITPDADFISEVVQIVAHCTREFEQRLKLVNLDLLFLDELPGLLDAHLQAADVAMRSSHVPDGNSIAAVYQTLRPHNALVPLPVDEASILSQRNNEVDWSQLLVDSILPLLLPSEDLVNPCLDVVVAEISSGMIIRNAVMGRACQPWLLWEGCTKAIYALKPKPPSKAESVSSSLSKLEQSGLLSSSESVQHNNGRQRSHVVQTMVSASWATLRYIVLSWTLLRVFLLALMQASSLPMRSQGPKQPKGSSDMLAEAVTGLESVPRPMIGMRLWRCIGRLTSLETRMPWLTGCLSLAQHLSISTGVCGTNSAIDRMMSAHIHERLLRSALLPPILQAIRSAVFPGNVLGPARQPPSHAETIEIKRECARAIVDVVPHTARTLYFATQDTALMQADIESTLDLFADAYLNKNLMVAALELLVVRLFPETAETAE</sequence>
<organism evidence="6 7">
    <name type="scientific">Friedmanniomyces endolithicus</name>
    <dbReference type="NCBI Taxonomy" id="329885"/>
    <lineage>
        <taxon>Eukaryota</taxon>
        <taxon>Fungi</taxon>
        <taxon>Dikarya</taxon>
        <taxon>Ascomycota</taxon>
        <taxon>Pezizomycotina</taxon>
        <taxon>Dothideomycetes</taxon>
        <taxon>Dothideomycetidae</taxon>
        <taxon>Mycosphaerellales</taxon>
        <taxon>Teratosphaeriaceae</taxon>
        <taxon>Friedmanniomyces</taxon>
    </lineage>
</organism>
<evidence type="ECO:0000313" key="7">
    <source>
        <dbReference type="Proteomes" id="UP001175353"/>
    </source>
</evidence>
<evidence type="ECO:0000259" key="4">
    <source>
        <dbReference type="PROSITE" id="PS51207"/>
    </source>
</evidence>
<name>A0AAN6KJ17_9PEZI</name>
<dbReference type="Proteomes" id="UP001175353">
    <property type="component" value="Unassembled WGS sequence"/>
</dbReference>
<dbReference type="InterPro" id="IPR051837">
    <property type="entry name" value="SortingNexin/PXDomain-PKLike"/>
</dbReference>
<reference evidence="6" key="2">
    <citation type="submission" date="2023-06" db="EMBL/GenBank/DDBJ databases">
        <title>Black Yeasts Isolated from many extreme environments.</title>
        <authorList>
            <person name="Coleine C."/>
            <person name="Stajich J.E."/>
            <person name="Selbmann L."/>
        </authorList>
    </citation>
    <scope>NUCLEOTIDE SEQUENCE</scope>
    <source>
        <strain evidence="6">CCFEE 5200</strain>
    </source>
</reference>
<dbReference type="PROSITE" id="PS51207">
    <property type="entry name" value="PXA"/>
    <property type="match status" value="1"/>
</dbReference>
<dbReference type="GO" id="GO:0045022">
    <property type="term" value="P:early endosome to late endosome transport"/>
    <property type="evidence" value="ECO:0007669"/>
    <property type="project" value="TreeGrafter"/>
</dbReference>
<dbReference type="GO" id="GO:0035091">
    <property type="term" value="F:phosphatidylinositol binding"/>
    <property type="evidence" value="ECO:0007669"/>
    <property type="project" value="TreeGrafter"/>
</dbReference>
<dbReference type="EMBL" id="JASUXU010000018">
    <property type="protein sequence ID" value="KAK0322066.1"/>
    <property type="molecule type" value="Genomic_DNA"/>
</dbReference>
<keyword evidence="2" id="KW-0963">Cytoplasm</keyword>
<comment type="subcellular location">
    <subcellularLocation>
        <location evidence="1">Cytoplasm</location>
    </subcellularLocation>
</comment>
<evidence type="ECO:0000256" key="2">
    <source>
        <dbReference type="ARBA" id="ARBA00022490"/>
    </source>
</evidence>
<gene>
    <name evidence="5" type="ORF">LTR82_007040</name>
    <name evidence="6" type="ORF">LTR91_010495</name>
</gene>
<dbReference type="InterPro" id="IPR003114">
    <property type="entry name" value="Phox_assoc"/>
</dbReference>
<feature type="domain" description="PXA" evidence="4">
    <location>
        <begin position="79"/>
        <end position="260"/>
    </location>
</feature>
<dbReference type="PANTHER" id="PTHR22999">
    <property type="entry name" value="PX SERINE/THREONINE KINASE PXK"/>
    <property type="match status" value="1"/>
</dbReference>
<dbReference type="GO" id="GO:0005770">
    <property type="term" value="C:late endosome"/>
    <property type="evidence" value="ECO:0007669"/>
    <property type="project" value="TreeGrafter"/>
</dbReference>
<dbReference type="Proteomes" id="UP001168146">
    <property type="component" value="Unassembled WGS sequence"/>
</dbReference>
<protein>
    <recommendedName>
        <fullName evidence="4">PXA domain-containing protein</fullName>
    </recommendedName>
</protein>
<dbReference type="Pfam" id="PF02194">
    <property type="entry name" value="PXA"/>
    <property type="match status" value="1"/>
</dbReference>
<feature type="region of interest" description="Disordered" evidence="3">
    <location>
        <begin position="1"/>
        <end position="36"/>
    </location>
</feature>
<comment type="caution">
    <text evidence="6">The sequence shown here is derived from an EMBL/GenBank/DDBJ whole genome shotgun (WGS) entry which is preliminary data.</text>
</comment>
<dbReference type="GO" id="GO:0005769">
    <property type="term" value="C:early endosome"/>
    <property type="evidence" value="ECO:0007669"/>
    <property type="project" value="TreeGrafter"/>
</dbReference>
<dbReference type="AlphaFoldDB" id="A0AAN6KJ17"/>
<accession>A0AAN6KJ17</accession>
<dbReference type="SMART" id="SM00313">
    <property type="entry name" value="PXA"/>
    <property type="match status" value="1"/>
</dbReference>
<evidence type="ECO:0000313" key="5">
    <source>
        <dbReference type="EMBL" id="KAK0322066.1"/>
    </source>
</evidence>
<evidence type="ECO:0000256" key="3">
    <source>
        <dbReference type="SAM" id="MobiDB-lite"/>
    </source>
</evidence>
<dbReference type="EMBL" id="JAUJLE010000091">
    <property type="protein sequence ID" value="KAK0985759.1"/>
    <property type="molecule type" value="Genomic_DNA"/>
</dbReference>